<dbReference type="FunFam" id="2.60.260.20:FF:000009">
    <property type="entry name" value="Putative Mitochondrial DnaJ chaperone"/>
    <property type="match status" value="1"/>
</dbReference>
<reference evidence="14 15" key="2">
    <citation type="submission" date="2018-03" db="EMBL/GenBank/DDBJ databases">
        <title>Genetic Diversity and Phenotypic Plasticity of AHL Mediated Quorum Sensing in Environmental Strains of Vibrio mediterranei.</title>
        <authorList>
            <person name="Lantoine F."/>
            <person name="Vouve F."/>
        </authorList>
    </citation>
    <scope>NUCLEOTIDE SEQUENCE [LARGE SCALE GENOMIC DNA]</scope>
    <source>
        <strain evidence="14 15">17LN0615E</strain>
    </source>
</reference>
<keyword evidence="10" id="KW-0346">Stress response</keyword>
<evidence type="ECO:0000313" key="16">
    <source>
        <dbReference type="Proteomes" id="UP000279760"/>
    </source>
</evidence>
<dbReference type="GO" id="GO:0042026">
    <property type="term" value="P:protein refolding"/>
    <property type="evidence" value="ECO:0007669"/>
    <property type="project" value="TreeGrafter"/>
</dbReference>
<dbReference type="SMART" id="SM00271">
    <property type="entry name" value="DnaJ"/>
    <property type="match status" value="1"/>
</dbReference>
<dbReference type="EMBL" id="NWTN01000003">
    <property type="protein sequence ID" value="PRQ68123.1"/>
    <property type="molecule type" value="Genomic_DNA"/>
</dbReference>
<keyword evidence="6" id="KW-0479">Metal-binding</keyword>
<dbReference type="SUPFAM" id="SSF49493">
    <property type="entry name" value="HSP40/DnaJ peptide-binding domain"/>
    <property type="match status" value="2"/>
</dbReference>
<dbReference type="InterPro" id="IPR001623">
    <property type="entry name" value="DnaJ_domain"/>
</dbReference>
<dbReference type="CDD" id="cd06257">
    <property type="entry name" value="DnaJ"/>
    <property type="match status" value="1"/>
</dbReference>
<evidence type="ECO:0000256" key="3">
    <source>
        <dbReference type="ARBA" id="ARBA00011738"/>
    </source>
</evidence>
<dbReference type="InterPro" id="IPR036869">
    <property type="entry name" value="J_dom_sf"/>
</dbReference>
<feature type="domain" description="J" evidence="12">
    <location>
        <begin position="5"/>
        <end position="70"/>
    </location>
</feature>
<organism evidence="13 16">
    <name type="scientific">Vibrio mediterranei</name>
    <dbReference type="NCBI Taxonomy" id="689"/>
    <lineage>
        <taxon>Bacteria</taxon>
        <taxon>Pseudomonadati</taxon>
        <taxon>Pseudomonadota</taxon>
        <taxon>Gammaproteobacteria</taxon>
        <taxon>Vibrionales</taxon>
        <taxon>Vibrionaceae</taxon>
        <taxon>Vibrio</taxon>
    </lineage>
</organism>
<keyword evidence="4" id="KW-0963">Cytoplasm</keyword>
<dbReference type="PANTHER" id="PTHR43096:SF48">
    <property type="entry name" value="CHAPERONE PROTEIN DNAJ"/>
    <property type="match status" value="1"/>
</dbReference>
<dbReference type="Proteomes" id="UP000238163">
    <property type="component" value="Unassembled WGS sequence"/>
</dbReference>
<dbReference type="Pfam" id="PF00226">
    <property type="entry name" value="DnaJ"/>
    <property type="match status" value="1"/>
</dbReference>
<dbReference type="SUPFAM" id="SSF46565">
    <property type="entry name" value="Chaperone J-domain"/>
    <property type="match status" value="1"/>
</dbReference>
<evidence type="ECO:0000256" key="8">
    <source>
        <dbReference type="ARBA" id="ARBA00022771"/>
    </source>
</evidence>
<keyword evidence="9" id="KW-0862">Zinc</keyword>
<evidence type="ECO:0000313" key="14">
    <source>
        <dbReference type="EMBL" id="PRQ68123.1"/>
    </source>
</evidence>
<dbReference type="FunFam" id="2.60.260.20:FF:000004">
    <property type="entry name" value="Molecular chaperone DnaJ"/>
    <property type="match status" value="1"/>
</dbReference>
<dbReference type="GO" id="GO:0006260">
    <property type="term" value="P:DNA replication"/>
    <property type="evidence" value="ECO:0007669"/>
    <property type="project" value="UniProtKB-KW"/>
</dbReference>
<evidence type="ECO:0000256" key="4">
    <source>
        <dbReference type="ARBA" id="ARBA00022490"/>
    </source>
</evidence>
<gene>
    <name evidence="14" type="ORF">COR51_06600</name>
    <name evidence="13" type="ORF">ECB94_22435</name>
</gene>
<keyword evidence="8" id="KW-0863">Zinc-finger</keyword>
<dbReference type="PRINTS" id="PR00625">
    <property type="entry name" value="JDOMAIN"/>
</dbReference>
<dbReference type="EMBL" id="CP033578">
    <property type="protein sequence ID" value="AYV24029.1"/>
    <property type="molecule type" value="Genomic_DNA"/>
</dbReference>
<evidence type="ECO:0000256" key="1">
    <source>
        <dbReference type="ARBA" id="ARBA00001947"/>
    </source>
</evidence>
<evidence type="ECO:0000256" key="6">
    <source>
        <dbReference type="ARBA" id="ARBA00022723"/>
    </source>
</evidence>
<reference evidence="13 16" key="3">
    <citation type="submission" date="2018-11" db="EMBL/GenBank/DDBJ databases">
        <title>Complete Genome Sequence of Vbrio mediterranei 117-T6: a Potential Pathogen Bacteria Isolated from the Conchocelis of Pyropia.</title>
        <authorList>
            <person name="Liu Q."/>
        </authorList>
    </citation>
    <scope>NUCLEOTIDE SEQUENCE [LARGE SCALE GENOMIC DNA]</scope>
    <source>
        <strain evidence="13 16">117-T6</strain>
    </source>
</reference>
<dbReference type="RefSeq" id="WP_038226117.1">
    <property type="nucleotide sequence ID" value="NZ_CP033578.1"/>
</dbReference>
<comment type="subunit">
    <text evidence="3">Homodimer.</text>
</comment>
<comment type="cofactor">
    <cofactor evidence="1">
        <name>Zn(2+)</name>
        <dbReference type="ChEBI" id="CHEBI:29105"/>
    </cofactor>
</comment>
<sequence>MSKRDYYSVLGVSKGASEKDIKKAYKKLAMKYHPDKNPGDATAEANFKEVKEAYEILTDKEKRSQYDQFGHAAFEGGGFGGHGGHGGHGGGGFEDIFGDAFRQRGGGFGGGSFGGGGFGGFEDIFSQARGGRGRPRAQKGQDQEYTLTVDFIDAVQGAEKTVELPINGEQKKINVKIPAGIKDGEKIRYSGKGGLGVNGGPAGDLLLVIATRSHAFLDRDGNDLICNTKVDMVTAALGGEVEVNVLDSRFKLKIPAGTQTGRKFKMTGKGITNRKGETGDLLVKIQVETPTNLTDAQRELLEQFRATL</sequence>
<dbReference type="PROSITE" id="PS50076">
    <property type="entry name" value="DNAJ_2"/>
    <property type="match status" value="1"/>
</dbReference>
<dbReference type="GeneID" id="64088149"/>
<keyword evidence="11" id="KW-0143">Chaperone</keyword>
<keyword evidence="5" id="KW-0235">DNA replication</keyword>
<dbReference type="InterPro" id="IPR002939">
    <property type="entry name" value="DnaJ_C"/>
</dbReference>
<dbReference type="AlphaFoldDB" id="A0A2S9ZQV5"/>
<dbReference type="PANTHER" id="PTHR43096">
    <property type="entry name" value="DNAJ HOMOLOG 1, MITOCHONDRIAL-RELATED"/>
    <property type="match status" value="1"/>
</dbReference>
<evidence type="ECO:0000256" key="11">
    <source>
        <dbReference type="ARBA" id="ARBA00023186"/>
    </source>
</evidence>
<dbReference type="InterPro" id="IPR008971">
    <property type="entry name" value="HSP40/DnaJ_pept-bd"/>
</dbReference>
<keyword evidence="7" id="KW-0677">Repeat</keyword>
<evidence type="ECO:0000256" key="2">
    <source>
        <dbReference type="ARBA" id="ARBA00004496"/>
    </source>
</evidence>
<dbReference type="FunFam" id="1.10.287.110:FF:000034">
    <property type="entry name" value="Chaperone protein DnaJ"/>
    <property type="match status" value="1"/>
</dbReference>
<dbReference type="Proteomes" id="UP000279760">
    <property type="component" value="Chromosome 2"/>
</dbReference>
<evidence type="ECO:0000259" key="12">
    <source>
        <dbReference type="PROSITE" id="PS50076"/>
    </source>
</evidence>
<evidence type="ECO:0000313" key="13">
    <source>
        <dbReference type="EMBL" id="AYV24029.1"/>
    </source>
</evidence>
<evidence type="ECO:0000313" key="15">
    <source>
        <dbReference type="Proteomes" id="UP000238163"/>
    </source>
</evidence>
<accession>A0A2S9ZQV5</accession>
<dbReference type="GO" id="GO:0005737">
    <property type="term" value="C:cytoplasm"/>
    <property type="evidence" value="ECO:0007669"/>
    <property type="project" value="UniProtKB-SubCell"/>
</dbReference>
<proteinExistence type="predicted"/>
<keyword evidence="15" id="KW-1185">Reference proteome</keyword>
<dbReference type="PROSITE" id="PS00636">
    <property type="entry name" value="DNAJ_1"/>
    <property type="match status" value="1"/>
</dbReference>
<dbReference type="Gene3D" id="2.60.260.20">
    <property type="entry name" value="Urease metallochaperone UreE, N-terminal domain"/>
    <property type="match status" value="2"/>
</dbReference>
<evidence type="ECO:0000256" key="9">
    <source>
        <dbReference type="ARBA" id="ARBA00022833"/>
    </source>
</evidence>
<comment type="subcellular location">
    <subcellularLocation>
        <location evidence="2">Cytoplasm</location>
    </subcellularLocation>
</comment>
<dbReference type="GO" id="GO:0051082">
    <property type="term" value="F:unfolded protein binding"/>
    <property type="evidence" value="ECO:0007669"/>
    <property type="project" value="InterPro"/>
</dbReference>
<evidence type="ECO:0000256" key="10">
    <source>
        <dbReference type="ARBA" id="ARBA00023016"/>
    </source>
</evidence>
<dbReference type="InterPro" id="IPR018253">
    <property type="entry name" value="DnaJ_domain_CS"/>
</dbReference>
<dbReference type="Pfam" id="PF01556">
    <property type="entry name" value="DnaJ_C"/>
    <property type="match status" value="1"/>
</dbReference>
<name>A0A2S9ZQV5_9VIBR</name>
<protein>
    <submittedName>
        <fullName evidence="13">Molecular chaperone DnaJ</fullName>
    </submittedName>
</protein>
<reference evidence="14" key="1">
    <citation type="submission" date="2017-09" db="EMBL/GenBank/DDBJ databases">
        <authorList>
            <person name="Girard L."/>
            <person name="Lami R."/>
            <person name="Suzuki M."/>
            <person name="Baudart J."/>
        </authorList>
    </citation>
    <scope>NUCLEOTIDE SEQUENCE</scope>
    <source>
        <strain evidence="14">17LN0615E</strain>
    </source>
</reference>
<dbReference type="Gene3D" id="1.10.287.110">
    <property type="entry name" value="DnaJ domain"/>
    <property type="match status" value="1"/>
</dbReference>
<dbReference type="GO" id="GO:0008270">
    <property type="term" value="F:zinc ion binding"/>
    <property type="evidence" value="ECO:0007669"/>
    <property type="project" value="UniProtKB-KW"/>
</dbReference>
<evidence type="ECO:0000256" key="7">
    <source>
        <dbReference type="ARBA" id="ARBA00022737"/>
    </source>
</evidence>
<evidence type="ECO:0000256" key="5">
    <source>
        <dbReference type="ARBA" id="ARBA00022705"/>
    </source>
</evidence>
<dbReference type="CDD" id="cd10747">
    <property type="entry name" value="DnaJ_C"/>
    <property type="match status" value="1"/>
</dbReference>